<dbReference type="PANTHER" id="PTHR15549:SF30">
    <property type="entry name" value="MID2 DOMAIN-CONTAINING PROTEIN"/>
    <property type="match status" value="1"/>
</dbReference>
<accession>A0AAN6ZB87</accession>
<dbReference type="Proteomes" id="UP001304895">
    <property type="component" value="Unassembled WGS sequence"/>
</dbReference>
<gene>
    <name evidence="8" type="ORF">BT67DRAFT_384705</name>
</gene>
<feature type="transmembrane region" description="Helical" evidence="6">
    <location>
        <begin position="174"/>
        <end position="198"/>
    </location>
</feature>
<dbReference type="InterPro" id="IPR051694">
    <property type="entry name" value="Immunoregulatory_rcpt-like"/>
</dbReference>
<protein>
    <recommendedName>
        <fullName evidence="7">WSC domain-containing protein</fullName>
    </recommendedName>
</protein>
<feature type="compositionally biased region" description="Low complexity" evidence="5">
    <location>
        <begin position="133"/>
        <end position="171"/>
    </location>
</feature>
<name>A0AAN6ZB87_9PEZI</name>
<evidence type="ECO:0000256" key="2">
    <source>
        <dbReference type="ARBA" id="ARBA00022692"/>
    </source>
</evidence>
<evidence type="ECO:0000256" key="6">
    <source>
        <dbReference type="SAM" id="Phobius"/>
    </source>
</evidence>
<dbReference type="GO" id="GO:0071944">
    <property type="term" value="C:cell periphery"/>
    <property type="evidence" value="ECO:0007669"/>
    <property type="project" value="UniProtKB-ARBA"/>
</dbReference>
<dbReference type="PROSITE" id="PS51212">
    <property type="entry name" value="WSC"/>
    <property type="match status" value="1"/>
</dbReference>
<evidence type="ECO:0000313" key="9">
    <source>
        <dbReference type="Proteomes" id="UP001304895"/>
    </source>
</evidence>
<keyword evidence="3 6" id="KW-1133">Transmembrane helix</keyword>
<keyword evidence="2 6" id="KW-0812">Transmembrane</keyword>
<feature type="region of interest" description="Disordered" evidence="5">
    <location>
        <begin position="1"/>
        <end position="23"/>
    </location>
</feature>
<dbReference type="Pfam" id="PF01822">
    <property type="entry name" value="WSC"/>
    <property type="match status" value="1"/>
</dbReference>
<proteinExistence type="predicted"/>
<dbReference type="AlphaFoldDB" id="A0AAN6ZB87"/>
<keyword evidence="4 6" id="KW-0472">Membrane</keyword>
<keyword evidence="9" id="KW-1185">Reference proteome</keyword>
<dbReference type="InterPro" id="IPR002889">
    <property type="entry name" value="WSC_carb-bd"/>
</dbReference>
<evidence type="ECO:0000313" key="8">
    <source>
        <dbReference type="EMBL" id="KAK4132680.1"/>
    </source>
</evidence>
<comment type="subcellular location">
    <subcellularLocation>
        <location evidence="1">Membrane</location>
        <topology evidence="1">Single-pass membrane protein</topology>
    </subcellularLocation>
</comment>
<evidence type="ECO:0000256" key="5">
    <source>
        <dbReference type="SAM" id="MobiDB-lite"/>
    </source>
</evidence>
<sequence>MVKLAQELSTRQEGKGQQLPKTPAVLNQRTSQGCFKSSGDLQPVKNLTYNSISGCAELTCLPAGYPVGGTTGSNQCWCGRSYPSKSDLVDDSECNFGCSGYDKEACGGMDTWSVYNTGITLLVKHLPEDETTSSKPSSTSISTPTSTSTTASATATPTDTPTSEPSTSDGGPNVAGIAAGVVVGVVVIAALMGGGFFYMRRKRNREIEDEHRRNAAVSSFIGKAPGSSAGSMTDSRLDPVLAHRRMSDGSIADNQDYSRRILRVGFLHCSFRTPD</sequence>
<dbReference type="PANTHER" id="PTHR15549">
    <property type="entry name" value="PAIRED IMMUNOGLOBULIN-LIKE TYPE 2 RECEPTOR"/>
    <property type="match status" value="1"/>
</dbReference>
<evidence type="ECO:0000259" key="7">
    <source>
        <dbReference type="PROSITE" id="PS51212"/>
    </source>
</evidence>
<dbReference type="EMBL" id="MU853416">
    <property type="protein sequence ID" value="KAK4132680.1"/>
    <property type="molecule type" value="Genomic_DNA"/>
</dbReference>
<feature type="region of interest" description="Disordered" evidence="5">
    <location>
        <begin position="128"/>
        <end position="171"/>
    </location>
</feature>
<dbReference type="GO" id="GO:0016020">
    <property type="term" value="C:membrane"/>
    <property type="evidence" value="ECO:0007669"/>
    <property type="project" value="UniProtKB-SubCell"/>
</dbReference>
<dbReference type="SMART" id="SM00321">
    <property type="entry name" value="WSC"/>
    <property type="match status" value="1"/>
</dbReference>
<evidence type="ECO:0000256" key="1">
    <source>
        <dbReference type="ARBA" id="ARBA00004167"/>
    </source>
</evidence>
<evidence type="ECO:0000256" key="3">
    <source>
        <dbReference type="ARBA" id="ARBA00022989"/>
    </source>
</evidence>
<reference evidence="8" key="1">
    <citation type="journal article" date="2023" name="Mol. Phylogenet. Evol.">
        <title>Genome-scale phylogeny and comparative genomics of the fungal order Sordariales.</title>
        <authorList>
            <person name="Hensen N."/>
            <person name="Bonometti L."/>
            <person name="Westerberg I."/>
            <person name="Brannstrom I.O."/>
            <person name="Guillou S."/>
            <person name="Cros-Aarteil S."/>
            <person name="Calhoun S."/>
            <person name="Haridas S."/>
            <person name="Kuo A."/>
            <person name="Mondo S."/>
            <person name="Pangilinan J."/>
            <person name="Riley R."/>
            <person name="LaButti K."/>
            <person name="Andreopoulos B."/>
            <person name="Lipzen A."/>
            <person name="Chen C."/>
            <person name="Yan M."/>
            <person name="Daum C."/>
            <person name="Ng V."/>
            <person name="Clum A."/>
            <person name="Steindorff A."/>
            <person name="Ohm R.A."/>
            <person name="Martin F."/>
            <person name="Silar P."/>
            <person name="Natvig D.O."/>
            <person name="Lalanne C."/>
            <person name="Gautier V."/>
            <person name="Ament-Velasquez S.L."/>
            <person name="Kruys A."/>
            <person name="Hutchinson M.I."/>
            <person name="Powell A.J."/>
            <person name="Barry K."/>
            <person name="Miller A.N."/>
            <person name="Grigoriev I.V."/>
            <person name="Debuchy R."/>
            <person name="Gladieux P."/>
            <person name="Hiltunen Thoren M."/>
            <person name="Johannesson H."/>
        </authorList>
    </citation>
    <scope>NUCLEOTIDE SEQUENCE</scope>
    <source>
        <strain evidence="8">CBS 123565</strain>
    </source>
</reference>
<feature type="domain" description="WSC" evidence="7">
    <location>
        <begin position="28"/>
        <end position="118"/>
    </location>
</feature>
<reference evidence="8" key="2">
    <citation type="submission" date="2023-05" db="EMBL/GenBank/DDBJ databases">
        <authorList>
            <consortium name="Lawrence Berkeley National Laboratory"/>
            <person name="Steindorff A."/>
            <person name="Hensen N."/>
            <person name="Bonometti L."/>
            <person name="Westerberg I."/>
            <person name="Brannstrom I.O."/>
            <person name="Guillou S."/>
            <person name="Cros-Aarteil S."/>
            <person name="Calhoun S."/>
            <person name="Haridas S."/>
            <person name="Kuo A."/>
            <person name="Mondo S."/>
            <person name="Pangilinan J."/>
            <person name="Riley R."/>
            <person name="Labutti K."/>
            <person name="Andreopoulos B."/>
            <person name="Lipzen A."/>
            <person name="Chen C."/>
            <person name="Yanf M."/>
            <person name="Daum C."/>
            <person name="Ng V."/>
            <person name="Clum A."/>
            <person name="Ohm R."/>
            <person name="Martin F."/>
            <person name="Silar P."/>
            <person name="Natvig D."/>
            <person name="Lalanne C."/>
            <person name="Gautier V."/>
            <person name="Ament-Velasquez S.L."/>
            <person name="Kruys A."/>
            <person name="Hutchinson M.I."/>
            <person name="Powell A.J."/>
            <person name="Barry K."/>
            <person name="Miller A.N."/>
            <person name="Grigoriev I.V."/>
            <person name="Debuchy R."/>
            <person name="Gladieux P."/>
            <person name="Thoren M.H."/>
            <person name="Johannesson H."/>
        </authorList>
    </citation>
    <scope>NUCLEOTIDE SEQUENCE</scope>
    <source>
        <strain evidence="8">CBS 123565</strain>
    </source>
</reference>
<comment type="caution">
    <text evidence="8">The sequence shown here is derived from an EMBL/GenBank/DDBJ whole genome shotgun (WGS) entry which is preliminary data.</text>
</comment>
<evidence type="ECO:0000256" key="4">
    <source>
        <dbReference type="ARBA" id="ARBA00023136"/>
    </source>
</evidence>
<organism evidence="8 9">
    <name type="scientific">Trichocladium antarcticum</name>
    <dbReference type="NCBI Taxonomy" id="1450529"/>
    <lineage>
        <taxon>Eukaryota</taxon>
        <taxon>Fungi</taxon>
        <taxon>Dikarya</taxon>
        <taxon>Ascomycota</taxon>
        <taxon>Pezizomycotina</taxon>
        <taxon>Sordariomycetes</taxon>
        <taxon>Sordariomycetidae</taxon>
        <taxon>Sordariales</taxon>
        <taxon>Chaetomiaceae</taxon>
        <taxon>Trichocladium</taxon>
    </lineage>
</organism>